<dbReference type="Proteomes" id="UP000032809">
    <property type="component" value="Chromosome I"/>
</dbReference>
<feature type="coiled-coil region" evidence="3">
    <location>
        <begin position="57"/>
        <end position="101"/>
    </location>
</feature>
<dbReference type="SMART" id="SM00935">
    <property type="entry name" value="OmpH"/>
    <property type="match status" value="1"/>
</dbReference>
<keyword evidence="3" id="KW-0175">Coiled coil</keyword>
<evidence type="ECO:0000313" key="4">
    <source>
        <dbReference type="EMBL" id="CEP77953.1"/>
    </source>
</evidence>
<sequence>MIKNLKKMLVLGAIMVIALLGFSQGTSNLKIGYVNLEKTVQSYYKWQDLQSLYQSDIQYYQNKINEMENQFKQLQQSGATDEELQQNYLRLQSTVNQYQQTLQNDYQTKIDSVVSEVAQKIGEYAKANNYDLIIYESAIIYVKDALDLTDVIISYINVK</sequence>
<dbReference type="GO" id="GO:0005829">
    <property type="term" value="C:cytosol"/>
    <property type="evidence" value="ECO:0007669"/>
    <property type="project" value="TreeGrafter"/>
</dbReference>
<evidence type="ECO:0000313" key="5">
    <source>
        <dbReference type="Proteomes" id="UP000032809"/>
    </source>
</evidence>
<dbReference type="GO" id="GO:0051082">
    <property type="term" value="F:unfolded protein binding"/>
    <property type="evidence" value="ECO:0007669"/>
    <property type="project" value="InterPro"/>
</dbReference>
<proteinExistence type="inferred from homology"/>
<dbReference type="Gene3D" id="3.30.910.20">
    <property type="entry name" value="Skp domain"/>
    <property type="match status" value="1"/>
</dbReference>
<dbReference type="KEGG" id="dtn:DTL3_0642"/>
<accession>A0A0C7NX50</accession>
<dbReference type="GO" id="GO:0050821">
    <property type="term" value="P:protein stabilization"/>
    <property type="evidence" value="ECO:0007669"/>
    <property type="project" value="TreeGrafter"/>
</dbReference>
<dbReference type="STRING" id="1006576.DTL3_0642"/>
<dbReference type="OrthoDB" id="48818at2"/>
<dbReference type="InterPro" id="IPR005632">
    <property type="entry name" value="Chaperone_Skp"/>
</dbReference>
<dbReference type="SUPFAM" id="SSF111384">
    <property type="entry name" value="OmpH-like"/>
    <property type="match status" value="1"/>
</dbReference>
<dbReference type="PANTHER" id="PTHR35089:SF1">
    <property type="entry name" value="CHAPERONE PROTEIN SKP"/>
    <property type="match status" value="1"/>
</dbReference>
<evidence type="ECO:0000256" key="2">
    <source>
        <dbReference type="ARBA" id="ARBA00022729"/>
    </source>
</evidence>
<keyword evidence="2" id="KW-0732">Signal</keyword>
<evidence type="ECO:0000256" key="3">
    <source>
        <dbReference type="SAM" id="Coils"/>
    </source>
</evidence>
<dbReference type="RefSeq" id="WP_045087494.1">
    <property type="nucleotide sequence ID" value="NZ_LN824141.1"/>
</dbReference>
<protein>
    <recommendedName>
        <fullName evidence="6">Outer membrane chaperone Skp</fullName>
    </recommendedName>
</protein>
<reference evidence="5" key="1">
    <citation type="submission" date="2014-11" db="EMBL/GenBank/DDBJ databases">
        <authorList>
            <person name="Wibberg D."/>
        </authorList>
    </citation>
    <scope>NUCLEOTIDE SEQUENCE [LARGE SCALE GENOMIC DNA]</scope>
    <source>
        <strain evidence="5">L3</strain>
    </source>
</reference>
<evidence type="ECO:0000256" key="1">
    <source>
        <dbReference type="ARBA" id="ARBA00009091"/>
    </source>
</evidence>
<dbReference type="Pfam" id="PF03938">
    <property type="entry name" value="OmpH"/>
    <property type="match status" value="1"/>
</dbReference>
<dbReference type="EMBL" id="LN824141">
    <property type="protein sequence ID" value="CEP77953.1"/>
    <property type="molecule type" value="Genomic_DNA"/>
</dbReference>
<dbReference type="HOGENOM" id="CLU_136738_0_0_0"/>
<dbReference type="PANTHER" id="PTHR35089">
    <property type="entry name" value="CHAPERONE PROTEIN SKP"/>
    <property type="match status" value="1"/>
</dbReference>
<dbReference type="InterPro" id="IPR024930">
    <property type="entry name" value="Skp_dom_sf"/>
</dbReference>
<comment type="similarity">
    <text evidence="1">Belongs to the Skp family.</text>
</comment>
<keyword evidence="5" id="KW-1185">Reference proteome</keyword>
<organism evidence="4 5">
    <name type="scientific">Defluviitoga tunisiensis</name>
    <dbReference type="NCBI Taxonomy" id="1006576"/>
    <lineage>
        <taxon>Bacteria</taxon>
        <taxon>Thermotogati</taxon>
        <taxon>Thermotogota</taxon>
        <taxon>Thermotogae</taxon>
        <taxon>Petrotogales</taxon>
        <taxon>Petrotogaceae</taxon>
        <taxon>Defluviitoga</taxon>
    </lineage>
</organism>
<name>A0A0C7NX50_DEFTU</name>
<gene>
    <name evidence="4" type="ORF">DTL3_0642</name>
</gene>
<evidence type="ECO:0008006" key="6">
    <source>
        <dbReference type="Google" id="ProtNLM"/>
    </source>
</evidence>
<dbReference type="AlphaFoldDB" id="A0A0C7NX50"/>